<proteinExistence type="predicted"/>
<reference evidence="1 2" key="2">
    <citation type="journal article" date="2023" name="Plant Pathol.">
        <title>Dismantling and reorganizing Pseudomonas marginalis sensu#lato.</title>
        <authorList>
            <person name="Sawada H."/>
            <person name="Fujikawa T."/>
            <person name="Satou M."/>
        </authorList>
    </citation>
    <scope>NUCLEOTIDE SEQUENCE [LARGE SCALE GENOMIC DNA]</scope>
    <source>
        <strain evidence="1 2">MAFF 212408</strain>
    </source>
</reference>
<comment type="caution">
    <text evidence="1">The sequence shown here is derived from an EMBL/GenBank/DDBJ whole genome shotgun (WGS) entry which is preliminary data.</text>
</comment>
<gene>
    <name evidence="1" type="ORF">F0169_19305</name>
</gene>
<protein>
    <submittedName>
        <fullName evidence="1">Uncharacterized protein</fullName>
    </submittedName>
</protein>
<evidence type="ECO:0000313" key="2">
    <source>
        <dbReference type="Proteomes" id="UP000326112"/>
    </source>
</evidence>
<dbReference type="Proteomes" id="UP000326112">
    <property type="component" value="Unassembled WGS sequence"/>
</dbReference>
<dbReference type="RefSeq" id="WP_152747357.1">
    <property type="nucleotide sequence ID" value="NZ_VUAZ01000117.1"/>
</dbReference>
<dbReference type="EMBL" id="VUAZ01000117">
    <property type="protein sequence ID" value="MPR04033.1"/>
    <property type="molecule type" value="Genomic_DNA"/>
</dbReference>
<reference evidence="1 2" key="1">
    <citation type="journal article" date="2020" name="Int. J. Syst. Evol. Microbiol.">
        <title>Pseudomonas kitaguniensis sp. nov., a pathogen causing bacterial rot of Welsh onion in Japan.</title>
        <authorList>
            <person name="Sawada H."/>
            <person name="Fujikawa T."/>
            <person name="Nishiwaki Y."/>
            <person name="Horita H."/>
        </authorList>
    </citation>
    <scope>NUCLEOTIDE SEQUENCE [LARGE SCALE GENOMIC DNA]</scope>
    <source>
        <strain evidence="1 2">MAFF 212408</strain>
    </source>
</reference>
<name>A0A5N7KPC2_9PSED</name>
<organism evidence="1 2">
    <name type="scientific">Pseudomonas kitaguniensis</name>
    <dbReference type="NCBI Taxonomy" id="2607908"/>
    <lineage>
        <taxon>Bacteria</taxon>
        <taxon>Pseudomonadati</taxon>
        <taxon>Pseudomonadota</taxon>
        <taxon>Gammaproteobacteria</taxon>
        <taxon>Pseudomonadales</taxon>
        <taxon>Pseudomonadaceae</taxon>
        <taxon>Pseudomonas</taxon>
    </lineage>
</organism>
<keyword evidence="2" id="KW-1185">Reference proteome</keyword>
<accession>A0A5N7KPC2</accession>
<evidence type="ECO:0000313" key="1">
    <source>
        <dbReference type="EMBL" id="MPR04033.1"/>
    </source>
</evidence>
<sequence length="124" mass="13486">MSAASSRLYTNEVSSGFLRDPENLRLTKRKLGTCNEGVSTIVKQQQKHIKTHPPIAIYRIAAQGSQTRNGGVIQQTVSTMEFKLPNGEQVRAAQKGDYAVYPDGTTAQIVTAAGEGFNHVALLR</sequence>